<feature type="chain" id="PRO_5036928900" description="DUF4421 domain-containing protein" evidence="1">
    <location>
        <begin position="21"/>
        <end position="284"/>
    </location>
</feature>
<gene>
    <name evidence="2" type="ORF">GCM10011425_13380</name>
</gene>
<comment type="caution">
    <text evidence="2">The sequence shown here is derived from an EMBL/GenBank/DDBJ whole genome shotgun (WGS) entry which is preliminary data.</text>
</comment>
<keyword evidence="3" id="KW-1185">Reference proteome</keyword>
<evidence type="ECO:0000313" key="2">
    <source>
        <dbReference type="EMBL" id="GGI50126.1"/>
    </source>
</evidence>
<proteinExistence type="predicted"/>
<reference evidence="2" key="1">
    <citation type="journal article" date="2014" name="Int. J. Syst. Evol. Microbiol.">
        <title>Complete genome sequence of Corynebacterium casei LMG S-19264T (=DSM 44701T), isolated from a smear-ripened cheese.</title>
        <authorList>
            <consortium name="US DOE Joint Genome Institute (JGI-PGF)"/>
            <person name="Walter F."/>
            <person name="Albersmeier A."/>
            <person name="Kalinowski J."/>
            <person name="Ruckert C."/>
        </authorList>
    </citation>
    <scope>NUCLEOTIDE SEQUENCE</scope>
    <source>
        <strain evidence="2">CCM 8711</strain>
    </source>
</reference>
<feature type="signal peptide" evidence="1">
    <location>
        <begin position="1"/>
        <end position="20"/>
    </location>
</feature>
<dbReference type="Proteomes" id="UP000662074">
    <property type="component" value="Unassembled WGS sequence"/>
</dbReference>
<dbReference type="EMBL" id="BMDO01000002">
    <property type="protein sequence ID" value="GGI50126.1"/>
    <property type="molecule type" value="Genomic_DNA"/>
</dbReference>
<evidence type="ECO:0000256" key="1">
    <source>
        <dbReference type="SAM" id="SignalP"/>
    </source>
</evidence>
<evidence type="ECO:0000313" key="3">
    <source>
        <dbReference type="Proteomes" id="UP000662074"/>
    </source>
</evidence>
<organism evidence="2 3">
    <name type="scientific">Mucilaginibacter galii</name>
    <dbReference type="NCBI Taxonomy" id="2005073"/>
    <lineage>
        <taxon>Bacteria</taxon>
        <taxon>Pseudomonadati</taxon>
        <taxon>Bacteroidota</taxon>
        <taxon>Sphingobacteriia</taxon>
        <taxon>Sphingobacteriales</taxon>
        <taxon>Sphingobacteriaceae</taxon>
        <taxon>Mucilaginibacter</taxon>
    </lineage>
</organism>
<reference evidence="2" key="2">
    <citation type="submission" date="2020-09" db="EMBL/GenBank/DDBJ databases">
        <authorList>
            <person name="Sun Q."/>
            <person name="Sedlacek I."/>
        </authorList>
    </citation>
    <scope>NUCLEOTIDE SEQUENCE</scope>
    <source>
        <strain evidence="2">CCM 8711</strain>
    </source>
</reference>
<name>A0A917J9Y0_9SPHI</name>
<sequence>MAKKILFVTLLFSLFLSSRAYCGWPTRPGRLIFSPSISYFTSSKDWDSVSRRRVKPNNGKFTSTIVNLYAEYGIVRRLTAVASLPYVSYKLSDSVNAPLSQSGLGDAELGLRYYLANINYKYYFTLQGTAVLPLYKNQGLGYAQPGGELRLGFSGAGKIGSKFFSLSLENGVRKYFGTDGPLQDRYSASFGITLDKKFHDQLTAGVSGIISTSSFTAFTRNIFTARDYEFTQVSLSYGHTFNSSFSMFLTASQFVAGRNTGIGTNGALALIYKIDNFLGKKVNY</sequence>
<protein>
    <recommendedName>
        <fullName evidence="4">DUF4421 domain-containing protein</fullName>
    </recommendedName>
</protein>
<keyword evidence="1" id="KW-0732">Signal</keyword>
<dbReference type="RefSeq" id="WP_188415007.1">
    <property type="nucleotide sequence ID" value="NZ_BMDO01000002.1"/>
</dbReference>
<dbReference type="AlphaFoldDB" id="A0A917J9Y0"/>
<accession>A0A917J9Y0</accession>
<evidence type="ECO:0008006" key="4">
    <source>
        <dbReference type="Google" id="ProtNLM"/>
    </source>
</evidence>